<dbReference type="Proteomes" id="UP001208017">
    <property type="component" value="Unassembled WGS sequence"/>
</dbReference>
<dbReference type="InterPro" id="IPR037208">
    <property type="entry name" value="Spo0E-like_sf"/>
</dbReference>
<dbReference type="Gene3D" id="4.10.280.10">
    <property type="entry name" value="Helix-loop-helix DNA-binding domain"/>
    <property type="match status" value="1"/>
</dbReference>
<accession>A0ABT3WX54</accession>
<comment type="caution">
    <text evidence="1">The sequence shown here is derived from an EMBL/GenBank/DDBJ whole genome shotgun (WGS) entry which is preliminary data.</text>
</comment>
<dbReference type="InterPro" id="IPR018540">
    <property type="entry name" value="Spo0E-like"/>
</dbReference>
<organism evidence="1 2">
    <name type="scientific">Tumebacillus lacus</name>
    <dbReference type="NCBI Taxonomy" id="2995335"/>
    <lineage>
        <taxon>Bacteria</taxon>
        <taxon>Bacillati</taxon>
        <taxon>Bacillota</taxon>
        <taxon>Bacilli</taxon>
        <taxon>Bacillales</taxon>
        <taxon>Alicyclobacillaceae</taxon>
        <taxon>Tumebacillus</taxon>
    </lineage>
</organism>
<dbReference type="SUPFAM" id="SSF140500">
    <property type="entry name" value="BAS1536-like"/>
    <property type="match status" value="1"/>
</dbReference>
<sequence>MEKDLLLQKQIARLRAKMISTAERTRSLTDQDVIRISQELDTYLVQLQRMKMQRMN</sequence>
<protein>
    <submittedName>
        <fullName evidence="1">Aspartyl-phosphate phosphatase Spo0E family protein</fullName>
    </submittedName>
</protein>
<gene>
    <name evidence="1" type="ORF">OS242_02265</name>
</gene>
<keyword evidence="2" id="KW-1185">Reference proteome</keyword>
<proteinExistence type="predicted"/>
<name>A0ABT3WX54_9BACL</name>
<dbReference type="InterPro" id="IPR036638">
    <property type="entry name" value="HLH_DNA-bd_sf"/>
</dbReference>
<reference evidence="1 2" key="1">
    <citation type="submission" date="2022-11" db="EMBL/GenBank/DDBJ databases">
        <title>Study of microbial diversity in lake waters.</title>
        <authorList>
            <person name="Zhang J."/>
        </authorList>
    </citation>
    <scope>NUCLEOTIDE SEQUENCE [LARGE SCALE GENOMIC DNA]</scope>
    <source>
        <strain evidence="1 2">DT12</strain>
    </source>
</reference>
<dbReference type="Pfam" id="PF09388">
    <property type="entry name" value="SpoOE-like"/>
    <property type="match status" value="1"/>
</dbReference>
<evidence type="ECO:0000313" key="2">
    <source>
        <dbReference type="Proteomes" id="UP001208017"/>
    </source>
</evidence>
<dbReference type="EMBL" id="JAPMLT010000001">
    <property type="protein sequence ID" value="MCX7568796.1"/>
    <property type="molecule type" value="Genomic_DNA"/>
</dbReference>
<dbReference type="RefSeq" id="WP_267150033.1">
    <property type="nucleotide sequence ID" value="NZ_JAPMLT010000001.1"/>
</dbReference>
<evidence type="ECO:0000313" key="1">
    <source>
        <dbReference type="EMBL" id="MCX7568796.1"/>
    </source>
</evidence>